<evidence type="ECO:0000313" key="7">
    <source>
        <dbReference type="Proteomes" id="UP000477311"/>
    </source>
</evidence>
<dbReference type="RefSeq" id="WP_165106029.1">
    <property type="nucleotide sequence ID" value="NZ_JAAKYA010000018.1"/>
</dbReference>
<accession>A0A6M1RZE4</accession>
<keyword evidence="2" id="KW-0731">Sigma factor</keyword>
<dbReference type="Pfam" id="PF08281">
    <property type="entry name" value="Sigma70_r4_2"/>
    <property type="match status" value="1"/>
</dbReference>
<dbReference type="CDD" id="cd06171">
    <property type="entry name" value="Sigma70_r4"/>
    <property type="match status" value="1"/>
</dbReference>
<keyword evidence="7" id="KW-1185">Reference proteome</keyword>
<keyword evidence="1" id="KW-0805">Transcription regulation</keyword>
<keyword evidence="3" id="KW-0238">DNA-binding</keyword>
<dbReference type="InterPro" id="IPR013249">
    <property type="entry name" value="RNA_pol_sigma70_r4_t2"/>
</dbReference>
<dbReference type="SUPFAM" id="SSF88659">
    <property type="entry name" value="Sigma3 and sigma4 domains of RNA polymerase sigma factors"/>
    <property type="match status" value="1"/>
</dbReference>
<dbReference type="PANTHER" id="PTHR43133:SF8">
    <property type="entry name" value="RNA POLYMERASE SIGMA FACTOR HI_1459-RELATED"/>
    <property type="match status" value="1"/>
</dbReference>
<protein>
    <submittedName>
        <fullName evidence="6">Sigma-70 family RNA polymerase sigma factor</fullName>
    </submittedName>
</protein>
<dbReference type="NCBIfam" id="TIGR02937">
    <property type="entry name" value="sigma70-ECF"/>
    <property type="match status" value="1"/>
</dbReference>
<evidence type="ECO:0000259" key="5">
    <source>
        <dbReference type="Pfam" id="PF08281"/>
    </source>
</evidence>
<sequence>PPDPTVPPPTESLLHAELEQKIEEALADLPENQRTAILLCRQGDWSYEEIAAVLGCSLSATKSLIFRARETLKRRLKPYLKTGEWNP</sequence>
<organism evidence="6 7">
    <name type="scientific">Limisphaera ngatamarikiensis</name>
    <dbReference type="NCBI Taxonomy" id="1324935"/>
    <lineage>
        <taxon>Bacteria</taxon>
        <taxon>Pseudomonadati</taxon>
        <taxon>Verrucomicrobiota</taxon>
        <taxon>Verrucomicrobiia</taxon>
        <taxon>Limisphaerales</taxon>
        <taxon>Limisphaeraceae</taxon>
        <taxon>Limisphaera</taxon>
    </lineage>
</organism>
<dbReference type="InterPro" id="IPR039425">
    <property type="entry name" value="RNA_pol_sigma-70-like"/>
</dbReference>
<evidence type="ECO:0000256" key="3">
    <source>
        <dbReference type="ARBA" id="ARBA00023125"/>
    </source>
</evidence>
<keyword evidence="4" id="KW-0804">Transcription</keyword>
<dbReference type="InterPro" id="IPR013324">
    <property type="entry name" value="RNA_pol_sigma_r3/r4-like"/>
</dbReference>
<comment type="caution">
    <text evidence="6">The sequence shown here is derived from an EMBL/GenBank/DDBJ whole genome shotgun (WGS) entry which is preliminary data.</text>
</comment>
<dbReference type="Proteomes" id="UP000477311">
    <property type="component" value="Unassembled WGS sequence"/>
</dbReference>
<dbReference type="AlphaFoldDB" id="A0A6M1RZE4"/>
<evidence type="ECO:0000256" key="4">
    <source>
        <dbReference type="ARBA" id="ARBA00023163"/>
    </source>
</evidence>
<dbReference type="EMBL" id="JAAKYA010000018">
    <property type="protein sequence ID" value="NGO38510.1"/>
    <property type="molecule type" value="Genomic_DNA"/>
</dbReference>
<evidence type="ECO:0000256" key="1">
    <source>
        <dbReference type="ARBA" id="ARBA00023015"/>
    </source>
</evidence>
<name>A0A6M1RZE4_9BACT</name>
<dbReference type="PANTHER" id="PTHR43133">
    <property type="entry name" value="RNA POLYMERASE ECF-TYPE SIGMA FACTO"/>
    <property type="match status" value="1"/>
</dbReference>
<dbReference type="InterPro" id="IPR036388">
    <property type="entry name" value="WH-like_DNA-bd_sf"/>
</dbReference>
<feature type="non-terminal residue" evidence="6">
    <location>
        <position position="1"/>
    </location>
</feature>
<evidence type="ECO:0000256" key="2">
    <source>
        <dbReference type="ARBA" id="ARBA00023082"/>
    </source>
</evidence>
<dbReference type="InterPro" id="IPR014284">
    <property type="entry name" value="RNA_pol_sigma-70_dom"/>
</dbReference>
<gene>
    <name evidence="6" type="ORF">G4L39_03735</name>
</gene>
<feature type="domain" description="RNA polymerase sigma factor 70 region 4 type 2" evidence="5">
    <location>
        <begin position="20"/>
        <end position="72"/>
    </location>
</feature>
<reference evidence="6 7" key="1">
    <citation type="submission" date="2020-02" db="EMBL/GenBank/DDBJ databases">
        <title>Draft genome sequence of Limisphaera ngatamarikiensis NGM72.4T, a thermophilic Verrucomicrobia grouped in subdivision 3.</title>
        <authorList>
            <person name="Carere C.R."/>
            <person name="Steen J."/>
            <person name="Hugenholtz P."/>
            <person name="Stott M.B."/>
        </authorList>
    </citation>
    <scope>NUCLEOTIDE SEQUENCE [LARGE SCALE GENOMIC DNA]</scope>
    <source>
        <strain evidence="6 7">NGM72.4</strain>
    </source>
</reference>
<dbReference type="GO" id="GO:0003677">
    <property type="term" value="F:DNA binding"/>
    <property type="evidence" value="ECO:0007669"/>
    <property type="project" value="UniProtKB-KW"/>
</dbReference>
<evidence type="ECO:0000313" key="6">
    <source>
        <dbReference type="EMBL" id="NGO38510.1"/>
    </source>
</evidence>
<dbReference type="GO" id="GO:0016987">
    <property type="term" value="F:sigma factor activity"/>
    <property type="evidence" value="ECO:0007669"/>
    <property type="project" value="UniProtKB-KW"/>
</dbReference>
<dbReference type="GO" id="GO:0006352">
    <property type="term" value="P:DNA-templated transcription initiation"/>
    <property type="evidence" value="ECO:0007669"/>
    <property type="project" value="InterPro"/>
</dbReference>
<proteinExistence type="predicted"/>
<dbReference type="Gene3D" id="1.10.10.10">
    <property type="entry name" value="Winged helix-like DNA-binding domain superfamily/Winged helix DNA-binding domain"/>
    <property type="match status" value="1"/>
</dbReference>